<name>A0A1E7FDV7_9STRA</name>
<dbReference type="InParanoid" id="A0A1E7FDV7"/>
<evidence type="ECO:0000313" key="2">
    <source>
        <dbReference type="EMBL" id="OEU16306.1"/>
    </source>
</evidence>
<sequence length="119" mass="12697">MNTFKSVIFLFFAAAVAVNAFQQSTSLYSTRALTTSSTSSTSLHMTVLTYKGKKKNFKEGSPLKSAVAGLGVKPRYSCKKGDCGSCTLSVGGQRVKPCVGKVPAEPRLKSLIEKGLEIK</sequence>
<accession>A0A1E7FDV7</accession>
<keyword evidence="3" id="KW-1185">Reference proteome</keyword>
<evidence type="ECO:0000256" key="1">
    <source>
        <dbReference type="SAM" id="SignalP"/>
    </source>
</evidence>
<dbReference type="OrthoDB" id="197882at2759"/>
<gene>
    <name evidence="2" type="ORF">FRACYDRAFT_261193</name>
</gene>
<evidence type="ECO:0008006" key="4">
    <source>
        <dbReference type="Google" id="ProtNLM"/>
    </source>
</evidence>
<feature type="signal peptide" evidence="1">
    <location>
        <begin position="1"/>
        <end position="20"/>
    </location>
</feature>
<evidence type="ECO:0000313" key="3">
    <source>
        <dbReference type="Proteomes" id="UP000095751"/>
    </source>
</evidence>
<dbReference type="InterPro" id="IPR036010">
    <property type="entry name" value="2Fe-2S_ferredoxin-like_sf"/>
</dbReference>
<dbReference type="PROSITE" id="PS00197">
    <property type="entry name" value="2FE2S_FER_1"/>
    <property type="match status" value="1"/>
</dbReference>
<dbReference type="EMBL" id="KV784358">
    <property type="protein sequence ID" value="OEU16306.1"/>
    <property type="molecule type" value="Genomic_DNA"/>
</dbReference>
<dbReference type="Gene3D" id="3.10.20.30">
    <property type="match status" value="1"/>
</dbReference>
<dbReference type="Proteomes" id="UP000095751">
    <property type="component" value="Unassembled WGS sequence"/>
</dbReference>
<keyword evidence="1" id="KW-0732">Signal</keyword>
<organism evidence="2 3">
    <name type="scientific">Fragilariopsis cylindrus CCMP1102</name>
    <dbReference type="NCBI Taxonomy" id="635003"/>
    <lineage>
        <taxon>Eukaryota</taxon>
        <taxon>Sar</taxon>
        <taxon>Stramenopiles</taxon>
        <taxon>Ochrophyta</taxon>
        <taxon>Bacillariophyta</taxon>
        <taxon>Bacillariophyceae</taxon>
        <taxon>Bacillariophycidae</taxon>
        <taxon>Bacillariales</taxon>
        <taxon>Bacillariaceae</taxon>
        <taxon>Fragilariopsis</taxon>
    </lineage>
</organism>
<dbReference type="InterPro" id="IPR006058">
    <property type="entry name" value="2Fe2S_fd_BS"/>
</dbReference>
<protein>
    <recommendedName>
        <fullName evidence="4">2Fe-2S ferredoxin-type domain-containing protein</fullName>
    </recommendedName>
</protein>
<dbReference type="AlphaFoldDB" id="A0A1E7FDV7"/>
<dbReference type="InterPro" id="IPR012675">
    <property type="entry name" value="Beta-grasp_dom_sf"/>
</dbReference>
<dbReference type="KEGG" id="fcy:FRACYDRAFT_261193"/>
<feature type="chain" id="PRO_5009193006" description="2Fe-2S ferredoxin-type domain-containing protein" evidence="1">
    <location>
        <begin position="21"/>
        <end position="119"/>
    </location>
</feature>
<dbReference type="SUPFAM" id="SSF54292">
    <property type="entry name" value="2Fe-2S ferredoxin-like"/>
    <property type="match status" value="1"/>
</dbReference>
<dbReference type="GO" id="GO:0051537">
    <property type="term" value="F:2 iron, 2 sulfur cluster binding"/>
    <property type="evidence" value="ECO:0007669"/>
    <property type="project" value="InterPro"/>
</dbReference>
<proteinExistence type="predicted"/>
<reference evidence="2 3" key="1">
    <citation type="submission" date="2016-09" db="EMBL/GenBank/DDBJ databases">
        <title>Extensive genetic diversity and differential bi-allelic expression allows diatom success in the polar Southern Ocean.</title>
        <authorList>
            <consortium name="DOE Joint Genome Institute"/>
            <person name="Mock T."/>
            <person name="Otillar R.P."/>
            <person name="Strauss J."/>
            <person name="Dupont C."/>
            <person name="Frickenhaus S."/>
            <person name="Maumus F."/>
            <person name="Mcmullan M."/>
            <person name="Sanges R."/>
            <person name="Schmutz J."/>
            <person name="Toseland A."/>
            <person name="Valas R."/>
            <person name="Veluchamy A."/>
            <person name="Ward B.J."/>
            <person name="Allen A."/>
            <person name="Barry K."/>
            <person name="Falciatore A."/>
            <person name="Ferrante M."/>
            <person name="Fortunato A.E."/>
            <person name="Gloeckner G."/>
            <person name="Gruber A."/>
            <person name="Hipkin R."/>
            <person name="Janech M."/>
            <person name="Kroth P."/>
            <person name="Leese F."/>
            <person name="Lindquist E."/>
            <person name="Lyon B.R."/>
            <person name="Martin J."/>
            <person name="Mayer C."/>
            <person name="Parker M."/>
            <person name="Quesneville H."/>
            <person name="Raymond J."/>
            <person name="Uhlig C."/>
            <person name="Valentin K.U."/>
            <person name="Worden A.Z."/>
            <person name="Armbrust E.V."/>
            <person name="Bowler C."/>
            <person name="Green B."/>
            <person name="Moulton V."/>
            <person name="Van Oosterhout C."/>
            <person name="Grigoriev I."/>
        </authorList>
    </citation>
    <scope>NUCLEOTIDE SEQUENCE [LARGE SCALE GENOMIC DNA]</scope>
    <source>
        <strain evidence="2 3">CCMP1102</strain>
    </source>
</reference>